<name>A0ABP6RGS3_9PSEU</name>
<evidence type="ECO:0000256" key="1">
    <source>
        <dbReference type="SAM" id="MobiDB-lite"/>
    </source>
</evidence>
<dbReference type="InterPro" id="IPR049052">
    <property type="entry name" value="nSTAND1"/>
</dbReference>
<feature type="region of interest" description="Disordered" evidence="1">
    <location>
        <begin position="148"/>
        <end position="170"/>
    </location>
</feature>
<comment type="caution">
    <text evidence="3">The sequence shown here is derived from an EMBL/GenBank/DDBJ whole genome shotgun (WGS) entry which is preliminary data.</text>
</comment>
<proteinExistence type="predicted"/>
<evidence type="ECO:0000313" key="3">
    <source>
        <dbReference type="EMBL" id="GAA3352884.1"/>
    </source>
</evidence>
<organism evidence="3 4">
    <name type="scientific">Saccharopolyspora gregorii</name>
    <dbReference type="NCBI Taxonomy" id="33914"/>
    <lineage>
        <taxon>Bacteria</taxon>
        <taxon>Bacillati</taxon>
        <taxon>Actinomycetota</taxon>
        <taxon>Actinomycetes</taxon>
        <taxon>Pseudonocardiales</taxon>
        <taxon>Pseudonocardiaceae</taxon>
        <taxon>Saccharopolyspora</taxon>
    </lineage>
</organism>
<feature type="domain" description="Novel STAND NTPase 1" evidence="2">
    <location>
        <begin position="175"/>
        <end position="394"/>
    </location>
</feature>
<dbReference type="Proteomes" id="UP001500483">
    <property type="component" value="Unassembled WGS sequence"/>
</dbReference>
<protein>
    <recommendedName>
        <fullName evidence="2">Novel STAND NTPase 1 domain-containing protein</fullName>
    </recommendedName>
</protein>
<dbReference type="EMBL" id="BAAAYK010000008">
    <property type="protein sequence ID" value="GAA3352884.1"/>
    <property type="molecule type" value="Genomic_DNA"/>
</dbReference>
<keyword evidence="4" id="KW-1185">Reference proteome</keyword>
<feature type="compositionally biased region" description="Low complexity" evidence="1">
    <location>
        <begin position="148"/>
        <end position="168"/>
    </location>
</feature>
<sequence length="408" mass="43695">MLARVRSVVKYLLNGGYRIFRSGSGPEEDGMTDRKAGASATGTGVRALFAERFALLYVTAGDPPLKRVADAVERARRLDERGRPIRSTAQRISDWRRGRNVPARFAALSVVLEILIGEARKHQPQPPVEGLYDLSAWRARWEEALTSPLSAPDPAPAAEESDAAETPPVDGGLCPYRGLAAFGQEESGWFFGRERATTTLVERLAAAADEGGITMLVGASGAGKSSLLGAGLLPALTGGALAEQGSSTWPVRTTTPGEDPLRALTELIPELNEVLATADRRGAAPGAADRCAEDVEDPGSEDRDAEAEFRFAESVRDAVGAHVRRAAGDEARLVLVVDQFEEAFTMCRDERARALFVQVLNACCTTGFAGGTPPGLVVLGLRADFYARCLDFPNSPKRSSTGRWSWAR</sequence>
<gene>
    <name evidence="3" type="ORF">GCM10020366_04200</name>
</gene>
<dbReference type="InterPro" id="IPR027417">
    <property type="entry name" value="P-loop_NTPase"/>
</dbReference>
<evidence type="ECO:0000313" key="4">
    <source>
        <dbReference type="Proteomes" id="UP001500483"/>
    </source>
</evidence>
<dbReference type="SUPFAM" id="SSF52540">
    <property type="entry name" value="P-loop containing nucleoside triphosphate hydrolases"/>
    <property type="match status" value="1"/>
</dbReference>
<reference evidence="4" key="1">
    <citation type="journal article" date="2019" name="Int. J. Syst. Evol. Microbiol.">
        <title>The Global Catalogue of Microorganisms (GCM) 10K type strain sequencing project: providing services to taxonomists for standard genome sequencing and annotation.</title>
        <authorList>
            <consortium name="The Broad Institute Genomics Platform"/>
            <consortium name="The Broad Institute Genome Sequencing Center for Infectious Disease"/>
            <person name="Wu L."/>
            <person name="Ma J."/>
        </authorList>
    </citation>
    <scope>NUCLEOTIDE SEQUENCE [LARGE SCALE GENOMIC DNA]</scope>
    <source>
        <strain evidence="4">JCM 9687</strain>
    </source>
</reference>
<accession>A0ABP6RGS3</accession>
<evidence type="ECO:0000259" key="2">
    <source>
        <dbReference type="Pfam" id="PF20703"/>
    </source>
</evidence>
<feature type="region of interest" description="Disordered" evidence="1">
    <location>
        <begin position="285"/>
        <end position="304"/>
    </location>
</feature>
<dbReference type="Pfam" id="PF20703">
    <property type="entry name" value="nSTAND1"/>
    <property type="match status" value="1"/>
</dbReference>